<dbReference type="SMART" id="SM00387">
    <property type="entry name" value="HATPase_c"/>
    <property type="match status" value="1"/>
</dbReference>
<keyword evidence="6 9" id="KW-0418">Kinase</keyword>
<dbReference type="InterPro" id="IPR036890">
    <property type="entry name" value="HATPase_C_sf"/>
</dbReference>
<dbReference type="SUPFAM" id="SSF47384">
    <property type="entry name" value="Homodimeric domain of signal transducing histidine kinase"/>
    <property type="match status" value="1"/>
</dbReference>
<dbReference type="PANTHER" id="PTHR45453:SF1">
    <property type="entry name" value="PHOSPHATE REGULON SENSOR PROTEIN PHOR"/>
    <property type="match status" value="1"/>
</dbReference>
<dbReference type="Gene3D" id="3.30.565.10">
    <property type="entry name" value="Histidine kinase-like ATPase, C-terminal domain"/>
    <property type="match status" value="1"/>
</dbReference>
<evidence type="ECO:0000256" key="7">
    <source>
        <dbReference type="ARBA" id="ARBA00023012"/>
    </source>
</evidence>
<evidence type="ECO:0000259" key="8">
    <source>
        <dbReference type="PROSITE" id="PS50109"/>
    </source>
</evidence>
<dbReference type="AlphaFoldDB" id="A0A9D2GB72"/>
<dbReference type="SUPFAM" id="SSF55874">
    <property type="entry name" value="ATPase domain of HSP90 chaperone/DNA topoisomerase II/histidine kinase"/>
    <property type="match status" value="1"/>
</dbReference>
<dbReference type="GO" id="GO:0000155">
    <property type="term" value="F:phosphorelay sensor kinase activity"/>
    <property type="evidence" value="ECO:0007669"/>
    <property type="project" value="InterPro"/>
</dbReference>
<dbReference type="SMART" id="SM00388">
    <property type="entry name" value="HisKA"/>
    <property type="match status" value="1"/>
</dbReference>
<dbReference type="PROSITE" id="PS50109">
    <property type="entry name" value="HIS_KIN"/>
    <property type="match status" value="1"/>
</dbReference>
<dbReference type="PRINTS" id="PR00344">
    <property type="entry name" value="BCTRLSENSOR"/>
</dbReference>
<dbReference type="InterPro" id="IPR036097">
    <property type="entry name" value="HisK_dim/P_sf"/>
</dbReference>
<name>A0A9D2GB72_9FIRM</name>
<dbReference type="Pfam" id="PF00512">
    <property type="entry name" value="HisKA"/>
    <property type="match status" value="1"/>
</dbReference>
<feature type="domain" description="Histidine kinase" evidence="8">
    <location>
        <begin position="94"/>
        <end position="308"/>
    </location>
</feature>
<dbReference type="PANTHER" id="PTHR45453">
    <property type="entry name" value="PHOSPHATE REGULON SENSOR PROTEIN PHOR"/>
    <property type="match status" value="1"/>
</dbReference>
<feature type="non-terminal residue" evidence="9">
    <location>
        <position position="316"/>
    </location>
</feature>
<comment type="subcellular location">
    <subcellularLocation>
        <location evidence="2">Membrane</location>
    </subcellularLocation>
</comment>
<evidence type="ECO:0000256" key="1">
    <source>
        <dbReference type="ARBA" id="ARBA00000085"/>
    </source>
</evidence>
<dbReference type="Pfam" id="PF02518">
    <property type="entry name" value="HATPase_c"/>
    <property type="match status" value="1"/>
</dbReference>
<accession>A0A9D2GB72</accession>
<dbReference type="GO" id="GO:0016036">
    <property type="term" value="P:cellular response to phosphate starvation"/>
    <property type="evidence" value="ECO:0007669"/>
    <property type="project" value="TreeGrafter"/>
</dbReference>
<evidence type="ECO:0000256" key="5">
    <source>
        <dbReference type="ARBA" id="ARBA00022679"/>
    </source>
</evidence>
<evidence type="ECO:0000256" key="6">
    <source>
        <dbReference type="ARBA" id="ARBA00022777"/>
    </source>
</evidence>
<gene>
    <name evidence="9" type="ORF">H9723_10010</name>
</gene>
<dbReference type="InterPro" id="IPR050351">
    <property type="entry name" value="BphY/WalK/GraS-like"/>
</dbReference>
<dbReference type="InterPro" id="IPR005467">
    <property type="entry name" value="His_kinase_dom"/>
</dbReference>
<evidence type="ECO:0000313" key="10">
    <source>
        <dbReference type="Proteomes" id="UP000824116"/>
    </source>
</evidence>
<protein>
    <recommendedName>
        <fullName evidence="3">histidine kinase</fullName>
        <ecNumber evidence="3">2.7.13.3</ecNumber>
    </recommendedName>
</protein>
<proteinExistence type="predicted"/>
<comment type="caution">
    <text evidence="9">The sequence shown here is derived from an EMBL/GenBank/DDBJ whole genome shotgun (WGS) entry which is preliminary data.</text>
</comment>
<dbReference type="EMBL" id="DXAY01000234">
    <property type="protein sequence ID" value="HIZ75552.1"/>
    <property type="molecule type" value="Genomic_DNA"/>
</dbReference>
<dbReference type="InterPro" id="IPR004358">
    <property type="entry name" value="Sig_transdc_His_kin-like_C"/>
</dbReference>
<dbReference type="Gene3D" id="1.10.287.130">
    <property type="match status" value="1"/>
</dbReference>
<keyword evidence="5" id="KW-0808">Transferase</keyword>
<comment type="catalytic activity">
    <reaction evidence="1">
        <text>ATP + protein L-histidine = ADP + protein N-phospho-L-histidine.</text>
        <dbReference type="EC" id="2.7.13.3"/>
    </reaction>
</comment>
<reference evidence="9" key="1">
    <citation type="journal article" date="2021" name="PeerJ">
        <title>Extensive microbial diversity within the chicken gut microbiome revealed by metagenomics and culture.</title>
        <authorList>
            <person name="Gilroy R."/>
            <person name="Ravi A."/>
            <person name="Getino M."/>
            <person name="Pursley I."/>
            <person name="Horton D.L."/>
            <person name="Alikhan N.F."/>
            <person name="Baker D."/>
            <person name="Gharbi K."/>
            <person name="Hall N."/>
            <person name="Watson M."/>
            <person name="Adriaenssens E.M."/>
            <person name="Foster-Nyarko E."/>
            <person name="Jarju S."/>
            <person name="Secka A."/>
            <person name="Antonio M."/>
            <person name="Oren A."/>
            <person name="Chaudhuri R.R."/>
            <person name="La Ragione R."/>
            <person name="Hildebrand F."/>
            <person name="Pallen M.J."/>
        </authorList>
    </citation>
    <scope>NUCLEOTIDE SEQUENCE</scope>
    <source>
        <strain evidence="9">CHK196-3914</strain>
    </source>
</reference>
<dbReference type="CDD" id="cd00082">
    <property type="entry name" value="HisKA"/>
    <property type="match status" value="1"/>
</dbReference>
<dbReference type="InterPro" id="IPR003661">
    <property type="entry name" value="HisK_dim/P_dom"/>
</dbReference>
<dbReference type="Proteomes" id="UP000824116">
    <property type="component" value="Unassembled WGS sequence"/>
</dbReference>
<dbReference type="EC" id="2.7.13.3" evidence="3"/>
<dbReference type="PROSITE" id="PS51257">
    <property type="entry name" value="PROKAR_LIPOPROTEIN"/>
    <property type="match status" value="1"/>
</dbReference>
<evidence type="ECO:0000256" key="4">
    <source>
        <dbReference type="ARBA" id="ARBA00022553"/>
    </source>
</evidence>
<sequence length="316" mass="36347">MREVPSIFCAAVFFAAVVLAAGCFYGWRRNRKMYRTIDRMLDEILDGEPVSQSDIREGEISVLASKAKRVKEKVDLGISTAEEEKEQVKSLISNMSHQLKTPLAGLMMYREMLEDENLDEETRKRFLGKMKGQSEKIDWILQSLFKMVNLEQGAVVFEAEALPVRDTILDAVTAVLDRADRRNIRILTEPFEDRLLWHNRKWTAEVLVNLLENAVKYTEPGGRITISVRPMEMYTEIAVRDTGRGIRQEELTEIFKRFYRSRDVENIEGSGIGLYLSRLILEHEKGYMTAESELGEGSKFSVFLQNCQNFTRKLSG</sequence>
<organism evidence="9 10">
    <name type="scientific">Candidatus Mediterraneibacter stercoravium</name>
    <dbReference type="NCBI Taxonomy" id="2838685"/>
    <lineage>
        <taxon>Bacteria</taxon>
        <taxon>Bacillati</taxon>
        <taxon>Bacillota</taxon>
        <taxon>Clostridia</taxon>
        <taxon>Lachnospirales</taxon>
        <taxon>Lachnospiraceae</taxon>
        <taxon>Mediterraneibacter</taxon>
    </lineage>
</organism>
<reference evidence="9" key="2">
    <citation type="submission" date="2021-04" db="EMBL/GenBank/DDBJ databases">
        <authorList>
            <person name="Gilroy R."/>
        </authorList>
    </citation>
    <scope>NUCLEOTIDE SEQUENCE</scope>
    <source>
        <strain evidence="9">CHK196-3914</strain>
    </source>
</reference>
<keyword evidence="7" id="KW-0902">Two-component regulatory system</keyword>
<evidence type="ECO:0000256" key="3">
    <source>
        <dbReference type="ARBA" id="ARBA00012438"/>
    </source>
</evidence>
<evidence type="ECO:0000313" key="9">
    <source>
        <dbReference type="EMBL" id="HIZ75552.1"/>
    </source>
</evidence>
<dbReference type="GO" id="GO:0005886">
    <property type="term" value="C:plasma membrane"/>
    <property type="evidence" value="ECO:0007669"/>
    <property type="project" value="TreeGrafter"/>
</dbReference>
<keyword evidence="4" id="KW-0597">Phosphoprotein</keyword>
<dbReference type="GO" id="GO:0004721">
    <property type="term" value="F:phosphoprotein phosphatase activity"/>
    <property type="evidence" value="ECO:0007669"/>
    <property type="project" value="TreeGrafter"/>
</dbReference>
<evidence type="ECO:0000256" key="2">
    <source>
        <dbReference type="ARBA" id="ARBA00004370"/>
    </source>
</evidence>
<dbReference type="InterPro" id="IPR003594">
    <property type="entry name" value="HATPase_dom"/>
</dbReference>